<dbReference type="Proteomes" id="UP001302494">
    <property type="component" value="Chromosome"/>
</dbReference>
<dbReference type="PROSITE" id="PS51257">
    <property type="entry name" value="PROKAR_LIPOPROTEIN"/>
    <property type="match status" value="1"/>
</dbReference>
<accession>A0AA96GHR2</accession>
<evidence type="ECO:0000313" key="2">
    <source>
        <dbReference type="Proteomes" id="UP001302494"/>
    </source>
</evidence>
<dbReference type="EMBL" id="CP116968">
    <property type="protein sequence ID" value="WNM60505.1"/>
    <property type="molecule type" value="Genomic_DNA"/>
</dbReference>
<reference evidence="1 2" key="1">
    <citation type="submission" date="2023-01" db="EMBL/GenBank/DDBJ databases">
        <title>Cultivation and genomic characterization of new, ubiquitous marine nitrite-oxidizing bacteria from the Nitrospirales.</title>
        <authorList>
            <person name="Mueller A.J."/>
            <person name="Daebeler A."/>
            <person name="Herbold C.W."/>
            <person name="Kirkegaard R.H."/>
            <person name="Daims H."/>
        </authorList>
    </citation>
    <scope>NUCLEOTIDE SEQUENCE [LARGE SCALE GENOMIC DNA]</scope>
    <source>
        <strain evidence="1 2">DK</strain>
    </source>
</reference>
<dbReference type="Pfam" id="PF07027">
    <property type="entry name" value="DUF1318"/>
    <property type="match status" value="1"/>
</dbReference>
<keyword evidence="2" id="KW-1185">Reference proteome</keyword>
<organism evidence="1 2">
    <name type="scientific">Candidatus Nitrospira neomarina</name>
    <dbReference type="NCBI Taxonomy" id="3020899"/>
    <lineage>
        <taxon>Bacteria</taxon>
        <taxon>Pseudomonadati</taxon>
        <taxon>Nitrospirota</taxon>
        <taxon>Nitrospiria</taxon>
        <taxon>Nitrospirales</taxon>
        <taxon>Nitrospiraceae</taxon>
        <taxon>Nitrospira</taxon>
    </lineage>
</organism>
<gene>
    <name evidence="1" type="ORF">PQG83_12110</name>
</gene>
<sequence length="206" mass="23155">MSYLRLSSYTNMHTFFSHPMSLVMMTLLPALLTACGGPLVGVTVVDERTALENQVLGTYQELNQQVMLVASVRYIDPKGKLKQTQELPPGKKDVVRALQRVSFNKDDLNRYKSLGIIGENNEGGVTLLEPEKVQPDDRAFVENLIKEENEDRLAIMGRIVETNETLTPSELPRVHKMFAALNRDKALKGERIQLDNGTWTQKDATP</sequence>
<dbReference type="KEGG" id="nneo:PQG83_12110"/>
<dbReference type="AlphaFoldDB" id="A0AA96GHR2"/>
<dbReference type="InterPro" id="IPR008309">
    <property type="entry name" value="YdbL"/>
</dbReference>
<dbReference type="RefSeq" id="WP_312741334.1">
    <property type="nucleotide sequence ID" value="NZ_CP116968.1"/>
</dbReference>
<name>A0AA96GHR2_9BACT</name>
<proteinExistence type="predicted"/>
<protein>
    <submittedName>
        <fullName evidence="1">DUF1318 domain-containing protein</fullName>
    </submittedName>
</protein>
<evidence type="ECO:0000313" key="1">
    <source>
        <dbReference type="EMBL" id="WNM60505.1"/>
    </source>
</evidence>